<dbReference type="STRING" id="67801.A0A1B0C7H8"/>
<organism evidence="2 3">
    <name type="scientific">Glossina palpalis gambiensis</name>
    <dbReference type="NCBI Taxonomy" id="67801"/>
    <lineage>
        <taxon>Eukaryota</taxon>
        <taxon>Metazoa</taxon>
        <taxon>Ecdysozoa</taxon>
        <taxon>Arthropoda</taxon>
        <taxon>Hexapoda</taxon>
        <taxon>Insecta</taxon>
        <taxon>Pterygota</taxon>
        <taxon>Neoptera</taxon>
        <taxon>Endopterygota</taxon>
        <taxon>Diptera</taxon>
        <taxon>Brachycera</taxon>
        <taxon>Muscomorpha</taxon>
        <taxon>Hippoboscoidea</taxon>
        <taxon>Glossinidae</taxon>
        <taxon>Glossina</taxon>
    </lineage>
</organism>
<protein>
    <submittedName>
        <fullName evidence="2">Uncharacterized protein</fullName>
    </submittedName>
</protein>
<sequence>MAFYLPVSELTINKQYASLPSQASKHSLRTNSGNAGILNTSPTASHVPIPTAYVHMKMNAMSAPSATSDGLEHYLPPSASANYQINAGTGYYDSNIGGHSLTAVKQLGDTDNNKYSRVVDLVPLRPPELTVGVTHSPLVRDNDEGKVYATHRPVNPHKQKTVQYFPPLSSQTSSKSSLTAFESLATPPKEIIRSRQQQNQAAYRIRSKQSKNNLTPFTASNTVPGDFVPIVYTSANSNSNNNLNNIITNTAEADDTAHIVLYDDENDEINKHYQQQTQQTQPRQQIAVEYSASLPPIDVQSLHNQNYHHRYRQQQQQQHRHNSKLQQQQQQQQQPQQQSKQQGYFSITTSTVAGELAPENTVTIRYLKIKYLAKH</sequence>
<accession>A0A1B0C7H8</accession>
<evidence type="ECO:0000256" key="1">
    <source>
        <dbReference type="SAM" id="MobiDB-lite"/>
    </source>
</evidence>
<evidence type="ECO:0000313" key="2">
    <source>
        <dbReference type="EnsemblMetazoa" id="GPPI051322-PA"/>
    </source>
</evidence>
<feature type="region of interest" description="Disordered" evidence="1">
    <location>
        <begin position="309"/>
        <end position="343"/>
    </location>
</feature>
<evidence type="ECO:0000313" key="3">
    <source>
        <dbReference type="Proteomes" id="UP000092460"/>
    </source>
</evidence>
<dbReference type="EMBL" id="JXJN01028587">
    <property type="status" value="NOT_ANNOTATED_CDS"/>
    <property type="molecule type" value="Genomic_DNA"/>
</dbReference>
<feature type="compositionally biased region" description="Low complexity" evidence="1">
    <location>
        <begin position="324"/>
        <end position="342"/>
    </location>
</feature>
<reference evidence="2" key="2">
    <citation type="submission" date="2020-05" db="UniProtKB">
        <authorList>
            <consortium name="EnsemblMetazoa"/>
        </authorList>
    </citation>
    <scope>IDENTIFICATION</scope>
    <source>
        <strain evidence="2">IAEA</strain>
    </source>
</reference>
<dbReference type="VEuPathDB" id="VectorBase:GPPI051322"/>
<feature type="compositionally biased region" description="Basic residues" evidence="1">
    <location>
        <begin position="309"/>
        <end position="323"/>
    </location>
</feature>
<name>A0A1B0C7H8_9MUSC</name>
<keyword evidence="3" id="KW-1185">Reference proteome</keyword>
<dbReference type="Proteomes" id="UP000092460">
    <property type="component" value="Unassembled WGS sequence"/>
</dbReference>
<dbReference type="EnsemblMetazoa" id="GPPI051322-RA">
    <property type="protein sequence ID" value="GPPI051322-PA"/>
    <property type="gene ID" value="GPPI051322"/>
</dbReference>
<reference evidence="3" key="1">
    <citation type="submission" date="2015-01" db="EMBL/GenBank/DDBJ databases">
        <authorList>
            <person name="Aksoy S."/>
            <person name="Warren W."/>
            <person name="Wilson R.K."/>
        </authorList>
    </citation>
    <scope>NUCLEOTIDE SEQUENCE [LARGE SCALE GENOMIC DNA]</scope>
    <source>
        <strain evidence="3">IAEA</strain>
    </source>
</reference>
<proteinExistence type="predicted"/>
<dbReference type="AlphaFoldDB" id="A0A1B0C7H8"/>